<dbReference type="OrthoDB" id="9780724at2"/>
<dbReference type="InterPro" id="IPR043502">
    <property type="entry name" value="DNA/RNA_pol_sf"/>
</dbReference>
<dbReference type="SUPFAM" id="SSF56672">
    <property type="entry name" value="DNA/RNA polymerases"/>
    <property type="match status" value="1"/>
</dbReference>
<organism evidence="2 3">
    <name type="scientific">Aquimarina aggregata</name>
    <dbReference type="NCBI Taxonomy" id="1642818"/>
    <lineage>
        <taxon>Bacteria</taxon>
        <taxon>Pseudomonadati</taxon>
        <taxon>Bacteroidota</taxon>
        <taxon>Flavobacteriia</taxon>
        <taxon>Flavobacteriales</taxon>
        <taxon>Flavobacteriaceae</taxon>
        <taxon>Aquimarina</taxon>
    </lineage>
</organism>
<dbReference type="InterPro" id="IPR000477">
    <property type="entry name" value="RT_dom"/>
</dbReference>
<reference evidence="2 3" key="1">
    <citation type="submission" date="2016-01" db="EMBL/GenBank/DDBJ databases">
        <title>The draft genome sequence of Aquimarina sp. RZW4-3-2.</title>
        <authorList>
            <person name="Wang Y."/>
        </authorList>
    </citation>
    <scope>NUCLEOTIDE SEQUENCE [LARGE SCALE GENOMIC DNA]</scope>
    <source>
        <strain evidence="2 3">RZW4-3-2</strain>
    </source>
</reference>
<evidence type="ECO:0000313" key="2">
    <source>
        <dbReference type="EMBL" id="KZS39980.1"/>
    </source>
</evidence>
<dbReference type="EMBL" id="LQRT01000024">
    <property type="protein sequence ID" value="KZS39980.1"/>
    <property type="molecule type" value="Genomic_DNA"/>
</dbReference>
<dbReference type="Proteomes" id="UP000076715">
    <property type="component" value="Unassembled WGS sequence"/>
</dbReference>
<keyword evidence="3" id="KW-1185">Reference proteome</keyword>
<protein>
    <recommendedName>
        <fullName evidence="1">Reverse transcriptase domain-containing protein</fullName>
    </recommendedName>
</protein>
<dbReference type="AlphaFoldDB" id="A0A162ZRI7"/>
<evidence type="ECO:0000313" key="3">
    <source>
        <dbReference type="Proteomes" id="UP000076715"/>
    </source>
</evidence>
<dbReference type="NCBIfam" id="NF041748">
    <property type="entry name" value="Drt3b"/>
    <property type="match status" value="1"/>
</dbReference>
<sequence>MSKKKKHIKYTKERAIISDVLPYEVPITFSNRYLYRFLVNNELEFKNSTIKYKTNFKDDYFDAFKIILKILFSTNISNPNTRKIPFTYRISHKEKDFRELALVHPINQLELIEFYEKYKESIIYSCSLSNYSIRKPDNVAKFTFFNDKLHQTNKGDVSDFLELSGKEYENLKTFFSYSKYTNIYQFFENYRYQRAEKKFNHLFKFDISKCFDSIYTHSITWAVLGLDVVKENVNSSKNTFTGKFDKFIQYANYGETNGILIGPEFSRIFAEIILQKIDITIEKKLKENNYLLKVDYEMYRYVDDYFLFCDDSVLKDEILKLLKHELKKYKLSINNSKTEEYNKPIITEITIAKNKIIDLFSENPKFKITEIEEKEVDNKDDDDEVSLLNHKFELSFNPNKLATRYKIIIKESHVDYKDVLNYSLALLSSKIEKNLISFEKIYFKYLEENNREAFSKSDLLKLRKTESLFTSHIEGIIDFTFFIYSVSPRVNSTIKVSLILSKIIKLFKEKDKVSKEYIISQNNRERVFKKILDESSFILKKNSLNEYAQVESLYLLTLLRDLGKEYRLPEEILIKFLNASQEKGVDKIIINDNTLNYFSIVVLFYYIGYSEKFPLIKDALIDYTYKYIKNYPREKRGKSSEIAHLMLDLFACPFLGLRIKAKILYLYRDGKNLADYNSALAETKKLILFHKKHKYWFTKWERFNLAKELENKKSQEVYS</sequence>
<comment type="caution">
    <text evidence="2">The sequence shown here is derived from an EMBL/GenBank/DDBJ whole genome shotgun (WGS) entry which is preliminary data.</text>
</comment>
<evidence type="ECO:0000259" key="1">
    <source>
        <dbReference type="PROSITE" id="PS50878"/>
    </source>
</evidence>
<dbReference type="CDD" id="cd01646">
    <property type="entry name" value="RT_Bac_retron_I"/>
    <property type="match status" value="1"/>
</dbReference>
<dbReference type="RefSeq" id="WP_066316128.1">
    <property type="nucleotide sequence ID" value="NZ_LQRT01000024.1"/>
</dbReference>
<feature type="domain" description="Reverse transcriptase" evidence="1">
    <location>
        <begin position="133"/>
        <end position="351"/>
    </location>
</feature>
<dbReference type="PROSITE" id="PS50878">
    <property type="entry name" value="RT_POL"/>
    <property type="match status" value="1"/>
</dbReference>
<dbReference type="Pfam" id="PF00078">
    <property type="entry name" value="RVT_1"/>
    <property type="match status" value="1"/>
</dbReference>
<proteinExistence type="predicted"/>
<gene>
    <name evidence="2" type="ORF">AWE51_10085</name>
</gene>
<name>A0A162ZRI7_9FLAO</name>
<accession>A0A162ZRI7</accession>